<keyword evidence="1" id="KW-0732">Signal</keyword>
<comment type="caution">
    <text evidence="2">The sequence shown here is derived from an EMBL/GenBank/DDBJ whole genome shotgun (WGS) entry which is preliminary data.</text>
</comment>
<evidence type="ECO:0000313" key="2">
    <source>
        <dbReference type="EMBL" id="TCV92055.1"/>
    </source>
</evidence>
<gene>
    <name evidence="2" type="ORF">EC912_10846</name>
</gene>
<dbReference type="OrthoDB" id="7266775at2"/>
<dbReference type="RefSeq" id="WP_132146196.1">
    <property type="nucleotide sequence ID" value="NZ_SMCS01000008.1"/>
</dbReference>
<dbReference type="AlphaFoldDB" id="A0A4R3YHH0"/>
<protein>
    <submittedName>
        <fullName evidence="2">Peptidase S41-like protein</fullName>
    </submittedName>
</protein>
<dbReference type="Gene3D" id="3.90.226.10">
    <property type="entry name" value="2-enoyl-CoA Hydratase, Chain A, domain 1"/>
    <property type="match status" value="1"/>
</dbReference>
<organism evidence="2 3">
    <name type="scientific">Luteibacter rhizovicinus</name>
    <dbReference type="NCBI Taxonomy" id="242606"/>
    <lineage>
        <taxon>Bacteria</taxon>
        <taxon>Pseudomonadati</taxon>
        <taxon>Pseudomonadota</taxon>
        <taxon>Gammaproteobacteria</taxon>
        <taxon>Lysobacterales</taxon>
        <taxon>Rhodanobacteraceae</taxon>
        <taxon>Luteibacter</taxon>
    </lineage>
</organism>
<name>A0A4R3YHH0_9GAMM</name>
<dbReference type="Proteomes" id="UP000295645">
    <property type="component" value="Unassembled WGS sequence"/>
</dbReference>
<dbReference type="InterPro" id="IPR029045">
    <property type="entry name" value="ClpP/crotonase-like_dom_sf"/>
</dbReference>
<evidence type="ECO:0000313" key="3">
    <source>
        <dbReference type="Proteomes" id="UP000295645"/>
    </source>
</evidence>
<sequence length="486" mass="51871">MLRRVAALFLLAPALAAAQTADRDWAQALRQDATALHDDVAANHPGPVDPLNPRFATANDAGLAMALDRAKRTKDFAGYWYAMRAYAAGFDDGHLNFSEAKGTKVPVMASRWPGFLTAFDNEGKQRVVTRDDRAPLPLDATLLACDGRPADRLAAENVGAFTGRWNLKAQRAWAGGRLFLDNGNPWIARPSVCTFDVAGEQRSITLTWIPIDQAALKERLAATSRRAHDPIGMRKLPDGTIWLALSDFDGDPSGAAAKALVPLIADLAKQRDAIVAAPAIVLDLRGNNGGSSDWSLQIARALWGAAHVDAANVDSTTVEWRASAANIATMSELADKLRASPDGSHEVLAWVDGTVAGMTAAKKNGQALWQAPKEAEAKSAAQAPVAPPRARIFMVTDAGCGSACLDAADLWLALGVIHVGEETSADTLYMDIRKDDLPSGVGRVVVPMKVYRGRKRGANVPIVPAHIFPGTVADTPALERWIATLH</sequence>
<proteinExistence type="predicted"/>
<evidence type="ECO:0000256" key="1">
    <source>
        <dbReference type="SAM" id="SignalP"/>
    </source>
</evidence>
<accession>A0A4R3YHH0</accession>
<feature type="chain" id="PRO_5020908061" evidence="1">
    <location>
        <begin position="17"/>
        <end position="486"/>
    </location>
</feature>
<dbReference type="SUPFAM" id="SSF52096">
    <property type="entry name" value="ClpP/crotonase"/>
    <property type="match status" value="1"/>
</dbReference>
<keyword evidence="3" id="KW-1185">Reference proteome</keyword>
<feature type="signal peptide" evidence="1">
    <location>
        <begin position="1"/>
        <end position="16"/>
    </location>
</feature>
<reference evidence="2 3" key="1">
    <citation type="submission" date="2019-03" db="EMBL/GenBank/DDBJ databases">
        <title>Above-ground endophytic microbial communities from plants in different locations in the United States.</title>
        <authorList>
            <person name="Frank C."/>
        </authorList>
    </citation>
    <scope>NUCLEOTIDE SEQUENCE [LARGE SCALE GENOMIC DNA]</scope>
    <source>
        <strain evidence="2 3">LP_13_YM</strain>
    </source>
</reference>
<dbReference type="EMBL" id="SMCS01000008">
    <property type="protein sequence ID" value="TCV92055.1"/>
    <property type="molecule type" value="Genomic_DNA"/>
</dbReference>